<protein>
    <submittedName>
        <fullName evidence="1">DCC1-like thiol-disulfide oxidoreductase family protein</fullName>
    </submittedName>
    <submittedName>
        <fullName evidence="2">DUF393 domain-containing protein</fullName>
    </submittedName>
</protein>
<dbReference type="Proteomes" id="UP001269271">
    <property type="component" value="Unassembled WGS sequence"/>
</dbReference>
<reference evidence="2 3" key="1">
    <citation type="submission" date="2017-11" db="EMBL/GenBank/DDBJ databases">
        <authorList>
            <person name="Founou R.C."/>
            <person name="Founou L."/>
            <person name="Allam M."/>
            <person name="Ismail A."/>
            <person name="Essack S.Y."/>
        </authorList>
    </citation>
    <scope>NUCLEOTIDE SEQUENCE [LARGE SCALE GENOMIC DNA]</scope>
    <source>
        <strain evidence="2 3">G811N2B1</strain>
    </source>
</reference>
<organism evidence="2 3">
    <name type="scientific">Staphylococcus haemolyticus</name>
    <dbReference type="NCBI Taxonomy" id="1283"/>
    <lineage>
        <taxon>Bacteria</taxon>
        <taxon>Bacillati</taxon>
        <taxon>Bacillota</taxon>
        <taxon>Bacilli</taxon>
        <taxon>Bacillales</taxon>
        <taxon>Staphylococcaceae</taxon>
        <taxon>Staphylococcus</taxon>
    </lineage>
</organism>
<sequence length="131" mass="15617">MPIIYYDGNCVYCYNYCIWLIQNGLPKSYEFATLKGEAGQHLFEQHPEALNKNSVILQRGQHLEFKSNAIASLIMTTTKYKWLGLLIKVIPRQIRDLAYNLFANNRNRMWKTHWHNPNEYEKSFFIDDKRI</sequence>
<gene>
    <name evidence="2" type="ORF">CV019_07305</name>
    <name evidence="1" type="ORF">RO950_08030</name>
</gene>
<dbReference type="GeneID" id="93780282"/>
<dbReference type="RefSeq" id="WP_016931224.1">
    <property type="nucleotide sequence ID" value="NZ_BKAY01000014.1"/>
</dbReference>
<dbReference type="PANTHER" id="PTHR33639">
    <property type="entry name" value="THIOL-DISULFIDE OXIDOREDUCTASE DCC"/>
    <property type="match status" value="1"/>
</dbReference>
<dbReference type="EMBL" id="PGWX01000301">
    <property type="protein sequence ID" value="PPJ74602.1"/>
    <property type="molecule type" value="Genomic_DNA"/>
</dbReference>
<dbReference type="KEGG" id="shh:ShL2_00785"/>
<dbReference type="Pfam" id="PF04134">
    <property type="entry name" value="DCC1-like"/>
    <property type="match status" value="1"/>
</dbReference>
<dbReference type="PANTHER" id="PTHR33639:SF2">
    <property type="entry name" value="DUF393 DOMAIN-CONTAINING PROTEIN"/>
    <property type="match status" value="1"/>
</dbReference>
<dbReference type="GO" id="GO:0015035">
    <property type="term" value="F:protein-disulfide reductase activity"/>
    <property type="evidence" value="ECO:0007669"/>
    <property type="project" value="InterPro"/>
</dbReference>
<dbReference type="InterPro" id="IPR052927">
    <property type="entry name" value="DCC_oxidoreductase"/>
</dbReference>
<dbReference type="STRING" id="1283.ShL2_00785"/>
<evidence type="ECO:0000313" key="1">
    <source>
        <dbReference type="EMBL" id="MDT4286968.1"/>
    </source>
</evidence>
<name>A0A2A1K6V6_STAHA</name>
<dbReference type="EMBL" id="JAVSOO010000019">
    <property type="protein sequence ID" value="MDT4286968.1"/>
    <property type="molecule type" value="Genomic_DNA"/>
</dbReference>
<dbReference type="AlphaFoldDB" id="A0A2A1K6V6"/>
<proteinExistence type="predicted"/>
<keyword evidence="4" id="KW-1185">Reference proteome</keyword>
<evidence type="ECO:0000313" key="4">
    <source>
        <dbReference type="Proteomes" id="UP001269271"/>
    </source>
</evidence>
<comment type="caution">
    <text evidence="2">The sequence shown here is derived from an EMBL/GenBank/DDBJ whole genome shotgun (WGS) entry which is preliminary data.</text>
</comment>
<accession>A0A2A1K6V6</accession>
<evidence type="ECO:0000313" key="2">
    <source>
        <dbReference type="EMBL" id="PPJ74602.1"/>
    </source>
</evidence>
<reference evidence="1 4" key="2">
    <citation type="submission" date="2023-08" db="EMBL/GenBank/DDBJ databases">
        <title>Genomic surveillance of Staphylococcus haemolyticus neonatal outbreak in southern France.</title>
        <authorList>
            <person name="Magnan C."/>
            <person name="Morsli M."/>
            <person name="Thiery B."/>
            <person name="Salipante F."/>
            <person name="Attar J."/>
            <person name="Massimo D.M."/>
            <person name="Ory J."/>
            <person name="Pantel A."/>
            <person name="Lavigne J.-P."/>
        </authorList>
    </citation>
    <scope>NUCLEOTIDE SEQUENCE [LARGE SCALE GENOMIC DNA]</scope>
    <source>
        <strain evidence="1 4">NSH026</strain>
    </source>
</reference>
<dbReference type="Proteomes" id="UP000238153">
    <property type="component" value="Unassembled WGS sequence"/>
</dbReference>
<evidence type="ECO:0000313" key="3">
    <source>
        <dbReference type="Proteomes" id="UP000238153"/>
    </source>
</evidence>
<dbReference type="InterPro" id="IPR007263">
    <property type="entry name" value="DCC1-like"/>
</dbReference>